<reference evidence="5 6" key="1">
    <citation type="submission" date="2017-05" db="EMBL/GenBank/DDBJ databases">
        <title>Butyricicoccus porcorum sp. nov. a butyrate-producing bacterium from the swine intestinal tract.</title>
        <authorList>
            <person name="Trachsel J."/>
            <person name="Humphrey S."/>
            <person name="Allen H.K."/>
        </authorList>
    </citation>
    <scope>NUCLEOTIDE SEQUENCE [LARGE SCALE GENOMIC DNA]</scope>
    <source>
        <strain evidence="5">BB10</strain>
    </source>
</reference>
<dbReference type="Pfam" id="PF01037">
    <property type="entry name" value="AsnC_trans_reg"/>
    <property type="match status" value="1"/>
</dbReference>
<dbReference type="GO" id="GO:0043565">
    <property type="term" value="F:sequence-specific DNA binding"/>
    <property type="evidence" value="ECO:0007669"/>
    <property type="project" value="InterPro"/>
</dbReference>
<keyword evidence="1" id="KW-0805">Transcription regulation</keyword>
<evidence type="ECO:0000256" key="3">
    <source>
        <dbReference type="ARBA" id="ARBA00023163"/>
    </source>
</evidence>
<evidence type="ECO:0000259" key="4">
    <source>
        <dbReference type="PROSITE" id="PS50956"/>
    </source>
</evidence>
<dbReference type="InterPro" id="IPR036388">
    <property type="entry name" value="WH-like_DNA-bd_sf"/>
</dbReference>
<dbReference type="InterPro" id="IPR000485">
    <property type="entry name" value="AsnC-type_HTH_dom"/>
</dbReference>
<dbReference type="Gene3D" id="1.10.10.10">
    <property type="entry name" value="Winged helix-like DNA-binding domain superfamily/Winged helix DNA-binding domain"/>
    <property type="match status" value="1"/>
</dbReference>
<dbReference type="AlphaFoldDB" id="A0A252F6I7"/>
<name>A0A252F6I7_9FIRM</name>
<dbReference type="OrthoDB" id="66249at2"/>
<accession>A0A252F6I7</accession>
<dbReference type="PRINTS" id="PR00033">
    <property type="entry name" value="HTHASNC"/>
</dbReference>
<gene>
    <name evidence="5" type="ORF">CBW42_02115</name>
</gene>
<dbReference type="PANTHER" id="PTHR30154:SF34">
    <property type="entry name" value="TRANSCRIPTIONAL REGULATOR AZLB"/>
    <property type="match status" value="1"/>
</dbReference>
<dbReference type="InterPro" id="IPR019888">
    <property type="entry name" value="Tscrpt_reg_AsnC-like"/>
</dbReference>
<evidence type="ECO:0000313" key="5">
    <source>
        <dbReference type="EMBL" id="OUM21389.1"/>
    </source>
</evidence>
<dbReference type="Proteomes" id="UP000194903">
    <property type="component" value="Unassembled WGS sequence"/>
</dbReference>
<keyword evidence="6" id="KW-1185">Reference proteome</keyword>
<evidence type="ECO:0000256" key="1">
    <source>
        <dbReference type="ARBA" id="ARBA00023015"/>
    </source>
</evidence>
<dbReference type="PANTHER" id="PTHR30154">
    <property type="entry name" value="LEUCINE-RESPONSIVE REGULATORY PROTEIN"/>
    <property type="match status" value="1"/>
</dbReference>
<dbReference type="SUPFAM" id="SSF46785">
    <property type="entry name" value="Winged helix' DNA-binding domain"/>
    <property type="match status" value="1"/>
</dbReference>
<dbReference type="EMBL" id="NHOC01000002">
    <property type="protein sequence ID" value="OUM21389.1"/>
    <property type="molecule type" value="Genomic_DNA"/>
</dbReference>
<dbReference type="SMART" id="SM00344">
    <property type="entry name" value="HTH_ASNC"/>
    <property type="match status" value="1"/>
</dbReference>
<dbReference type="CDD" id="cd00090">
    <property type="entry name" value="HTH_ARSR"/>
    <property type="match status" value="1"/>
</dbReference>
<dbReference type="SUPFAM" id="SSF54909">
    <property type="entry name" value="Dimeric alpha+beta barrel"/>
    <property type="match status" value="1"/>
</dbReference>
<dbReference type="Pfam" id="PF13404">
    <property type="entry name" value="HTH_AsnC-type"/>
    <property type="match status" value="1"/>
</dbReference>
<keyword evidence="3" id="KW-0804">Transcription</keyword>
<dbReference type="InterPro" id="IPR019887">
    <property type="entry name" value="Tscrpt_reg_AsnC/Lrp_C"/>
</dbReference>
<keyword evidence="2" id="KW-0238">DNA-binding</keyword>
<sequence>MYLSGLDDIDRKIIEILTHNARISYVDLAEQVGLSRVAVKARIQALEESGVIEEYCIIVDPTKIMGRTISTYFDVEVRPECFQQAVDILMNCEEVTKLYHLSGNSRLHVHAVTSSQEENETFINEVLYQLPGLVKLDTSVILKRYKDIIGLKL</sequence>
<proteinExistence type="predicted"/>
<evidence type="ECO:0000256" key="2">
    <source>
        <dbReference type="ARBA" id="ARBA00023125"/>
    </source>
</evidence>
<dbReference type="RefSeq" id="WP_087017278.1">
    <property type="nucleotide sequence ID" value="NZ_CP178353.1"/>
</dbReference>
<evidence type="ECO:0000313" key="6">
    <source>
        <dbReference type="Proteomes" id="UP000194903"/>
    </source>
</evidence>
<protein>
    <submittedName>
        <fullName evidence="5">AsnC family transcriptional regulator</fullName>
    </submittedName>
</protein>
<dbReference type="PROSITE" id="PS00519">
    <property type="entry name" value="HTH_ASNC_1"/>
    <property type="match status" value="1"/>
</dbReference>
<comment type="caution">
    <text evidence="5">The sequence shown here is derived from an EMBL/GenBank/DDBJ whole genome shotgun (WGS) entry which is preliminary data.</text>
</comment>
<feature type="domain" description="HTH asnC-type" evidence="4">
    <location>
        <begin position="6"/>
        <end position="68"/>
    </location>
</feature>
<dbReference type="Gene3D" id="3.30.70.920">
    <property type="match status" value="1"/>
</dbReference>
<dbReference type="PROSITE" id="PS50956">
    <property type="entry name" value="HTH_ASNC_2"/>
    <property type="match status" value="1"/>
</dbReference>
<dbReference type="InterPro" id="IPR011991">
    <property type="entry name" value="ArsR-like_HTH"/>
</dbReference>
<dbReference type="GO" id="GO:0043200">
    <property type="term" value="P:response to amino acid"/>
    <property type="evidence" value="ECO:0007669"/>
    <property type="project" value="TreeGrafter"/>
</dbReference>
<dbReference type="InterPro" id="IPR036390">
    <property type="entry name" value="WH_DNA-bd_sf"/>
</dbReference>
<organism evidence="5 6">
    <name type="scientific">Butyricicoccus porcorum</name>
    <dbReference type="NCBI Taxonomy" id="1945634"/>
    <lineage>
        <taxon>Bacteria</taxon>
        <taxon>Bacillati</taxon>
        <taxon>Bacillota</taxon>
        <taxon>Clostridia</taxon>
        <taxon>Eubacteriales</taxon>
        <taxon>Butyricicoccaceae</taxon>
        <taxon>Butyricicoccus</taxon>
    </lineage>
</organism>
<dbReference type="InterPro" id="IPR011008">
    <property type="entry name" value="Dimeric_a/b-barrel"/>
</dbReference>
<dbReference type="InterPro" id="IPR019885">
    <property type="entry name" value="Tscrpt_reg_HTH_AsnC-type_CS"/>
</dbReference>
<dbReference type="GO" id="GO:0005829">
    <property type="term" value="C:cytosol"/>
    <property type="evidence" value="ECO:0007669"/>
    <property type="project" value="TreeGrafter"/>
</dbReference>